<proteinExistence type="predicted"/>
<evidence type="ECO:0000259" key="1">
    <source>
        <dbReference type="Pfam" id="PF13842"/>
    </source>
</evidence>
<keyword evidence="3" id="KW-1185">Reference proteome</keyword>
<dbReference type="AlphaFoldDB" id="A0A210Q3J1"/>
<dbReference type="EMBL" id="NEDP02005138">
    <property type="protein sequence ID" value="OWF43300.1"/>
    <property type="molecule type" value="Genomic_DNA"/>
</dbReference>
<dbReference type="Pfam" id="PF13842">
    <property type="entry name" value="zf-Tnp_2"/>
    <property type="match status" value="1"/>
</dbReference>
<sequence>MWSAPPMERDICHQVAVGLSDWPDALNPVEHQLVRVRGINRACGFCRISRNKTKQGYARKSYYECQVCAVPLCRGNCFERYHELVNEHRQFAYSVKAMYKMLLKKFSYHQ</sequence>
<gene>
    <name evidence="2" type="ORF">KP79_PYT18749</name>
</gene>
<comment type="caution">
    <text evidence="2">The sequence shown here is derived from an EMBL/GenBank/DDBJ whole genome shotgun (WGS) entry which is preliminary data.</text>
</comment>
<dbReference type="OrthoDB" id="6141044at2759"/>
<organism evidence="2 3">
    <name type="scientific">Mizuhopecten yessoensis</name>
    <name type="common">Japanese scallop</name>
    <name type="synonym">Patinopecten yessoensis</name>
    <dbReference type="NCBI Taxonomy" id="6573"/>
    <lineage>
        <taxon>Eukaryota</taxon>
        <taxon>Metazoa</taxon>
        <taxon>Spiralia</taxon>
        <taxon>Lophotrochozoa</taxon>
        <taxon>Mollusca</taxon>
        <taxon>Bivalvia</taxon>
        <taxon>Autobranchia</taxon>
        <taxon>Pteriomorphia</taxon>
        <taxon>Pectinida</taxon>
        <taxon>Pectinoidea</taxon>
        <taxon>Pectinidae</taxon>
        <taxon>Mizuhopecten</taxon>
    </lineage>
</organism>
<evidence type="ECO:0000313" key="2">
    <source>
        <dbReference type="EMBL" id="OWF43300.1"/>
    </source>
</evidence>
<feature type="domain" description="PiggyBac transposable element-derived protein 4 C-terminal zinc-finger" evidence="1">
    <location>
        <begin position="31"/>
        <end position="82"/>
    </location>
</feature>
<name>A0A210Q3J1_MIZYE</name>
<accession>A0A210Q3J1</accession>
<reference evidence="2 3" key="1">
    <citation type="journal article" date="2017" name="Nat. Ecol. Evol.">
        <title>Scallop genome provides insights into evolution of bilaterian karyotype and development.</title>
        <authorList>
            <person name="Wang S."/>
            <person name="Zhang J."/>
            <person name="Jiao W."/>
            <person name="Li J."/>
            <person name="Xun X."/>
            <person name="Sun Y."/>
            <person name="Guo X."/>
            <person name="Huan P."/>
            <person name="Dong B."/>
            <person name="Zhang L."/>
            <person name="Hu X."/>
            <person name="Sun X."/>
            <person name="Wang J."/>
            <person name="Zhao C."/>
            <person name="Wang Y."/>
            <person name="Wang D."/>
            <person name="Huang X."/>
            <person name="Wang R."/>
            <person name="Lv J."/>
            <person name="Li Y."/>
            <person name="Zhang Z."/>
            <person name="Liu B."/>
            <person name="Lu W."/>
            <person name="Hui Y."/>
            <person name="Liang J."/>
            <person name="Zhou Z."/>
            <person name="Hou R."/>
            <person name="Li X."/>
            <person name="Liu Y."/>
            <person name="Li H."/>
            <person name="Ning X."/>
            <person name="Lin Y."/>
            <person name="Zhao L."/>
            <person name="Xing Q."/>
            <person name="Dou J."/>
            <person name="Li Y."/>
            <person name="Mao J."/>
            <person name="Guo H."/>
            <person name="Dou H."/>
            <person name="Li T."/>
            <person name="Mu C."/>
            <person name="Jiang W."/>
            <person name="Fu Q."/>
            <person name="Fu X."/>
            <person name="Miao Y."/>
            <person name="Liu J."/>
            <person name="Yu Q."/>
            <person name="Li R."/>
            <person name="Liao H."/>
            <person name="Li X."/>
            <person name="Kong Y."/>
            <person name="Jiang Z."/>
            <person name="Chourrout D."/>
            <person name="Li R."/>
            <person name="Bao Z."/>
        </authorList>
    </citation>
    <scope>NUCLEOTIDE SEQUENCE [LARGE SCALE GENOMIC DNA]</scope>
    <source>
        <strain evidence="2 3">PY_sf001</strain>
    </source>
</reference>
<evidence type="ECO:0000313" key="3">
    <source>
        <dbReference type="Proteomes" id="UP000242188"/>
    </source>
</evidence>
<dbReference type="InterPro" id="IPR032718">
    <property type="entry name" value="PGBD4_Znf_C"/>
</dbReference>
<dbReference type="Proteomes" id="UP000242188">
    <property type="component" value="Unassembled WGS sequence"/>
</dbReference>
<protein>
    <recommendedName>
        <fullName evidence="1">PiggyBac transposable element-derived protein 4 C-terminal zinc-finger domain-containing protein</fullName>
    </recommendedName>
</protein>